<protein>
    <submittedName>
        <fullName evidence="1">Uncharacterized protein</fullName>
    </submittedName>
</protein>
<dbReference type="EMBL" id="FOUU01000009">
    <property type="protein sequence ID" value="SFM99266.1"/>
    <property type="molecule type" value="Genomic_DNA"/>
</dbReference>
<evidence type="ECO:0000313" key="2">
    <source>
        <dbReference type="Proteomes" id="UP000199611"/>
    </source>
</evidence>
<accession>A0A1I4VDN4</accession>
<reference evidence="2" key="1">
    <citation type="submission" date="2016-10" db="EMBL/GenBank/DDBJ databases">
        <authorList>
            <person name="Varghese N."/>
            <person name="Submissions S."/>
        </authorList>
    </citation>
    <scope>NUCLEOTIDE SEQUENCE [LARGE SCALE GENOMIC DNA]</scope>
    <source>
        <strain evidence="2">DSM 9990</strain>
    </source>
</reference>
<dbReference type="AlphaFoldDB" id="A0A1I4VDN4"/>
<name>A0A1I4VDN4_9BACT</name>
<evidence type="ECO:0000313" key="1">
    <source>
        <dbReference type="EMBL" id="SFM99266.1"/>
    </source>
</evidence>
<gene>
    <name evidence="1" type="ORF">SAMN05660836_02232</name>
</gene>
<organism evidence="1 2">
    <name type="scientific">Thermodesulforhabdus norvegica</name>
    <dbReference type="NCBI Taxonomy" id="39841"/>
    <lineage>
        <taxon>Bacteria</taxon>
        <taxon>Pseudomonadati</taxon>
        <taxon>Thermodesulfobacteriota</taxon>
        <taxon>Syntrophobacteria</taxon>
        <taxon>Syntrophobacterales</taxon>
        <taxon>Thermodesulforhabdaceae</taxon>
        <taxon>Thermodesulforhabdus</taxon>
    </lineage>
</organism>
<sequence>MKKKDSEPGKSIPRLQQIMLISALRRKDIRRTSTPLYRLLGVFESRITREVLKPGYIEGRLAQYQHLLESAGYAKWKVVLWEKKVGFLFAQDERKNLVELMYEKVKEEIAPLTGWLITVVIHDPDGDIPLKQISTSRCKCIRARGPIRGDVYLHEIAAELFYRPHVPANITPERMMEDMGTGRFRSTMATLERALRVLEESGWVVVVKTRWNLPAMALTAEGYRVARALGK</sequence>
<dbReference type="RefSeq" id="WP_093395847.1">
    <property type="nucleotide sequence ID" value="NZ_FOUU01000009.1"/>
</dbReference>
<keyword evidence="2" id="KW-1185">Reference proteome</keyword>
<dbReference type="STRING" id="39841.SAMN05660836_02232"/>
<dbReference type="Proteomes" id="UP000199611">
    <property type="component" value="Unassembled WGS sequence"/>
</dbReference>
<proteinExistence type="predicted"/>